<keyword evidence="1" id="KW-0132">Cell division</keyword>
<dbReference type="NCBIfam" id="NF009749">
    <property type="entry name" value="PRK13259.1"/>
    <property type="match status" value="1"/>
</dbReference>
<dbReference type="Proteomes" id="UP000807850">
    <property type="component" value="Unassembled WGS sequence"/>
</dbReference>
<sequence>MEITEVRISLRNDDKLKAFVSITLNDSFVIRGLKIIHGNSGLFVAMPSRKRPDGQHQDLAHPINDVTRKYLTEVVMTEYQRELANPGAPNVAQGRHSEHVY</sequence>
<dbReference type="InterPro" id="IPR007170">
    <property type="entry name" value="SpoVG"/>
</dbReference>
<reference evidence="4" key="1">
    <citation type="submission" date="2020-07" db="EMBL/GenBank/DDBJ databases">
        <title>Huge and variable diversity of episymbiotic CPR bacteria and DPANN archaea in groundwater ecosystems.</title>
        <authorList>
            <person name="He C.Y."/>
            <person name="Keren R."/>
            <person name="Whittaker M."/>
            <person name="Farag I.F."/>
            <person name="Doudna J."/>
            <person name="Cate J.H.D."/>
            <person name="Banfield J.F."/>
        </authorList>
    </citation>
    <scope>NUCLEOTIDE SEQUENCE</scope>
    <source>
        <strain evidence="4">NC_groundwater_928_Pr1_S-0.2um_72_17</strain>
    </source>
</reference>
<dbReference type="InterPro" id="IPR036751">
    <property type="entry name" value="SpoVG_sf"/>
</dbReference>
<evidence type="ECO:0000313" key="5">
    <source>
        <dbReference type="Proteomes" id="UP000807850"/>
    </source>
</evidence>
<evidence type="ECO:0000313" key="4">
    <source>
        <dbReference type="EMBL" id="MBI3538901.1"/>
    </source>
</evidence>
<organism evidence="4 5">
    <name type="scientific">Eiseniibacteriota bacterium</name>
    <dbReference type="NCBI Taxonomy" id="2212470"/>
    <lineage>
        <taxon>Bacteria</taxon>
        <taxon>Candidatus Eiseniibacteriota</taxon>
    </lineage>
</organism>
<protein>
    <submittedName>
        <fullName evidence="4">Septation regulator SpoVG</fullName>
    </submittedName>
</protein>
<evidence type="ECO:0000256" key="3">
    <source>
        <dbReference type="ARBA" id="ARBA00023306"/>
    </source>
</evidence>
<dbReference type="GO" id="GO:0000917">
    <property type="term" value="P:division septum assembly"/>
    <property type="evidence" value="ECO:0007669"/>
    <property type="project" value="UniProtKB-KW"/>
</dbReference>
<evidence type="ECO:0000256" key="1">
    <source>
        <dbReference type="ARBA" id="ARBA00022618"/>
    </source>
</evidence>
<gene>
    <name evidence="4" type="primary">spoVG</name>
    <name evidence="4" type="ORF">HY076_01340</name>
</gene>
<name>A0A9D6L504_UNCEI</name>
<dbReference type="Pfam" id="PF04026">
    <property type="entry name" value="SpoVG"/>
    <property type="match status" value="1"/>
</dbReference>
<proteinExistence type="predicted"/>
<dbReference type="Gene3D" id="3.30.1120.40">
    <property type="entry name" value="Stage V sporulation protein G"/>
    <property type="match status" value="1"/>
</dbReference>
<evidence type="ECO:0000256" key="2">
    <source>
        <dbReference type="ARBA" id="ARBA00023210"/>
    </source>
</evidence>
<dbReference type="PANTHER" id="PTHR38429:SF1">
    <property type="entry name" value="SEPTATION PROTEIN SPOVG-RELATED"/>
    <property type="match status" value="1"/>
</dbReference>
<keyword evidence="2" id="KW-0717">Septation</keyword>
<dbReference type="EMBL" id="JACQAY010000045">
    <property type="protein sequence ID" value="MBI3538901.1"/>
    <property type="molecule type" value="Genomic_DNA"/>
</dbReference>
<dbReference type="AlphaFoldDB" id="A0A9D6L504"/>
<comment type="caution">
    <text evidence="4">The sequence shown here is derived from an EMBL/GenBank/DDBJ whole genome shotgun (WGS) entry which is preliminary data.</text>
</comment>
<accession>A0A9D6L504</accession>
<dbReference type="PANTHER" id="PTHR38429">
    <property type="entry name" value="SEPTATION PROTEIN SPOVG-RELATED"/>
    <property type="match status" value="1"/>
</dbReference>
<keyword evidence="3" id="KW-0131">Cell cycle</keyword>
<dbReference type="GO" id="GO:0030435">
    <property type="term" value="P:sporulation resulting in formation of a cellular spore"/>
    <property type="evidence" value="ECO:0007669"/>
    <property type="project" value="InterPro"/>
</dbReference>
<dbReference type="SUPFAM" id="SSF160537">
    <property type="entry name" value="SpoVG-like"/>
    <property type="match status" value="1"/>
</dbReference>